<keyword evidence="5" id="KW-1185">Reference proteome</keyword>
<dbReference type="EMBL" id="JACMRX010000003">
    <property type="protein sequence ID" value="KAF7994085.1"/>
    <property type="molecule type" value="Genomic_DNA"/>
</dbReference>
<dbReference type="Pfam" id="PF09728">
    <property type="entry name" value="Taxilin"/>
    <property type="match status" value="1"/>
</dbReference>
<keyword evidence="2" id="KW-0175">Coiled coil</keyword>
<protein>
    <recommendedName>
        <fullName evidence="6">Alpha-taxilin</fullName>
    </recommendedName>
</protein>
<accession>A0A835CV76</accession>
<feature type="compositionally biased region" description="Basic and acidic residues" evidence="3">
    <location>
        <begin position="620"/>
        <end position="635"/>
    </location>
</feature>
<feature type="coiled-coil region" evidence="2">
    <location>
        <begin position="88"/>
        <end position="250"/>
    </location>
</feature>
<evidence type="ECO:0000256" key="3">
    <source>
        <dbReference type="SAM" id="MobiDB-lite"/>
    </source>
</evidence>
<dbReference type="PANTHER" id="PTHR16127">
    <property type="entry name" value="TAXILIN"/>
    <property type="match status" value="1"/>
</dbReference>
<evidence type="ECO:0000256" key="2">
    <source>
        <dbReference type="SAM" id="Coils"/>
    </source>
</evidence>
<dbReference type="OrthoDB" id="425555at2759"/>
<dbReference type="AlphaFoldDB" id="A0A835CV76"/>
<gene>
    <name evidence="4" type="ORF">HCN44_011354</name>
</gene>
<evidence type="ECO:0008006" key="6">
    <source>
        <dbReference type="Google" id="ProtNLM"/>
    </source>
</evidence>
<evidence type="ECO:0000313" key="5">
    <source>
        <dbReference type="Proteomes" id="UP000639338"/>
    </source>
</evidence>
<dbReference type="GO" id="GO:0019905">
    <property type="term" value="F:syntaxin binding"/>
    <property type="evidence" value="ECO:0007669"/>
    <property type="project" value="InterPro"/>
</dbReference>
<sequence length="675" mass="76759">MDLENEKNSIDNTNAELRNDLPINNEKLTSTGNGKKNSKSKKKDSAFLYGNEIAVILKSSQTIEQKLATICEKYSEQLHANRKLLTTIKMTEGKVTKMQQENEQCQQQRSKAVLARSRLENLCRELQKLNKAQKEEVDLKLRIEEEKRKEISATFQSAFTEMNTLTAKNAEKNKKMREENAQMKEKIKSVRERIELSEKQFDTVRQQAQLEVQLAEAKTAKLKMEMTSEKENLLKEKQQLLLQLTESQVKIQELGATEVSLRNQISMYTEKYDDFQNALTKSNKVFSGFNEEMAKMSKKILTLEKETSQWKQRWEKSNDALFNMAADKQSKDAELEKLNRKVTTLDELCKAFQRERAELLAQLREFKNKNNDTVATKVIDPVDTIKVDVLSKNCENINGDLLGSEESHVEAVSNDNKTDDNTCKVEETNEKIDDNTQTTDVKIESNTETIDVKIENNTSSVLSSELKSDKNTIETVNSKDVEEEQKVLVVPSAGIIEVVKIDENVELKNKINDNTIESVKDDEESECSSFEVIDKTALDADMSTSQVDESKQVEIAPASLSIDTINNDKVDEVKTTVDSTIDTIKNEKVNEVQTTVDSTIKNDKVDEVNTTVQSGTIDTNKNEKVDEIKTDKQSDKNSNIKKIVDTKETTPDDNKKNTPECQPKKSKDGKRKKKK</sequence>
<feature type="compositionally biased region" description="Basic and acidic residues" evidence="3">
    <location>
        <begin position="642"/>
        <end position="666"/>
    </location>
</feature>
<dbReference type="Proteomes" id="UP000639338">
    <property type="component" value="Unassembled WGS sequence"/>
</dbReference>
<name>A0A835CV76_APHGI</name>
<dbReference type="InterPro" id="IPR026183">
    <property type="entry name" value="Taxilin_fam"/>
</dbReference>
<dbReference type="PANTHER" id="PTHR16127:SF13">
    <property type="entry name" value="GH01188P"/>
    <property type="match status" value="1"/>
</dbReference>
<feature type="region of interest" description="Disordered" evidence="3">
    <location>
        <begin position="1"/>
        <end position="43"/>
    </location>
</feature>
<reference evidence="4 5" key="1">
    <citation type="submission" date="2020-08" db="EMBL/GenBank/DDBJ databases">
        <title>Aphidius gifuensis genome sequencing and assembly.</title>
        <authorList>
            <person name="Du Z."/>
        </authorList>
    </citation>
    <scope>NUCLEOTIDE SEQUENCE [LARGE SCALE GENOMIC DNA]</scope>
    <source>
        <strain evidence="4">YNYX2018</strain>
        <tissue evidence="4">Adults</tissue>
    </source>
</reference>
<organism evidence="4 5">
    <name type="scientific">Aphidius gifuensis</name>
    <name type="common">Parasitoid wasp</name>
    <dbReference type="NCBI Taxonomy" id="684658"/>
    <lineage>
        <taxon>Eukaryota</taxon>
        <taxon>Metazoa</taxon>
        <taxon>Ecdysozoa</taxon>
        <taxon>Arthropoda</taxon>
        <taxon>Hexapoda</taxon>
        <taxon>Insecta</taxon>
        <taxon>Pterygota</taxon>
        <taxon>Neoptera</taxon>
        <taxon>Endopterygota</taxon>
        <taxon>Hymenoptera</taxon>
        <taxon>Apocrita</taxon>
        <taxon>Ichneumonoidea</taxon>
        <taxon>Braconidae</taxon>
        <taxon>Aphidiinae</taxon>
        <taxon>Aphidius</taxon>
    </lineage>
</organism>
<evidence type="ECO:0000313" key="4">
    <source>
        <dbReference type="EMBL" id="KAF7994085.1"/>
    </source>
</evidence>
<feature type="coiled-coil region" evidence="2">
    <location>
        <begin position="328"/>
        <end position="369"/>
    </location>
</feature>
<comment type="similarity">
    <text evidence="1">Belongs to the taxilin family.</text>
</comment>
<proteinExistence type="inferred from homology"/>
<comment type="caution">
    <text evidence="4">The sequence shown here is derived from an EMBL/GenBank/DDBJ whole genome shotgun (WGS) entry which is preliminary data.</text>
</comment>
<evidence type="ECO:0000256" key="1">
    <source>
        <dbReference type="ARBA" id="ARBA00009550"/>
    </source>
</evidence>
<feature type="region of interest" description="Disordered" evidence="3">
    <location>
        <begin position="614"/>
        <end position="675"/>
    </location>
</feature>